<protein>
    <submittedName>
        <fullName evidence="2">Uncharacterized protein</fullName>
    </submittedName>
</protein>
<evidence type="ECO:0000313" key="2">
    <source>
        <dbReference type="EMBL" id="SPS02798.1"/>
    </source>
</evidence>
<reference evidence="2 3" key="1">
    <citation type="submission" date="2018-01" db="EMBL/GenBank/DDBJ databases">
        <authorList>
            <person name="Gaut B.S."/>
            <person name="Morton B.R."/>
            <person name="Clegg M.T."/>
            <person name="Duvall M.R."/>
        </authorList>
    </citation>
    <scope>NUCLEOTIDE SEQUENCE [LARGE SCALE GENOMIC DNA]</scope>
    <source>
        <strain evidence="2">Cupriavidus taiwanensis cmp 52</strain>
    </source>
</reference>
<evidence type="ECO:0000313" key="3">
    <source>
        <dbReference type="Proteomes" id="UP000256805"/>
    </source>
</evidence>
<accession>A0A375JCE6</accession>
<dbReference type="Proteomes" id="UP000256805">
    <property type="component" value="Unassembled WGS sequence"/>
</dbReference>
<feature type="region of interest" description="Disordered" evidence="1">
    <location>
        <begin position="1"/>
        <end position="22"/>
    </location>
</feature>
<dbReference type="AlphaFoldDB" id="A0A375JCE6"/>
<gene>
    <name evidence="2" type="ORF">CBM2634_U310006</name>
</gene>
<evidence type="ECO:0000256" key="1">
    <source>
        <dbReference type="SAM" id="MobiDB-lite"/>
    </source>
</evidence>
<name>A0A375JCE6_9BURK</name>
<organism evidence="2 3">
    <name type="scientific">Cupriavidus taiwanensis</name>
    <dbReference type="NCBI Taxonomy" id="164546"/>
    <lineage>
        <taxon>Bacteria</taxon>
        <taxon>Pseudomonadati</taxon>
        <taxon>Pseudomonadota</taxon>
        <taxon>Betaproteobacteria</taxon>
        <taxon>Burkholderiales</taxon>
        <taxon>Burkholderiaceae</taxon>
        <taxon>Cupriavidus</taxon>
    </lineage>
</organism>
<dbReference type="EMBL" id="OVTA01000096">
    <property type="protein sequence ID" value="SPS02798.1"/>
    <property type="molecule type" value="Genomic_DNA"/>
</dbReference>
<sequence>MARSHGRAAEATVARPLPFGAGPVSIMAHAGQNARAESGAAGQGRNTGTGLTRLLSYALHASNGAHVRSPARAGLVGSDSI</sequence>
<proteinExistence type="predicted"/>